<comment type="function">
    <text evidence="4">Acts as a negative regulator of abscisic acid (ABA) response.</text>
</comment>
<evidence type="ECO:0000259" key="6">
    <source>
        <dbReference type="Pfam" id="PF07897"/>
    </source>
</evidence>
<dbReference type="GO" id="GO:0045892">
    <property type="term" value="P:negative regulation of DNA-templated transcription"/>
    <property type="evidence" value="ECO:0007669"/>
    <property type="project" value="TreeGrafter"/>
</dbReference>
<accession>A0AAV9D4T8</accession>
<dbReference type="GO" id="GO:0005634">
    <property type="term" value="C:nucleus"/>
    <property type="evidence" value="ECO:0007669"/>
    <property type="project" value="UniProtKB-SubCell"/>
</dbReference>
<feature type="region of interest" description="Disordered" evidence="5">
    <location>
        <begin position="89"/>
        <end position="123"/>
    </location>
</feature>
<comment type="caution">
    <text evidence="8">The sequence shown here is derived from an EMBL/GenBank/DDBJ whole genome shotgun (WGS) entry which is preliminary data.</text>
</comment>
<dbReference type="PANTHER" id="PTHR31413">
    <property type="entry name" value="AFP HOMOLOG 2"/>
    <property type="match status" value="1"/>
</dbReference>
<dbReference type="PANTHER" id="PTHR31413:SF31">
    <property type="entry name" value="NINJA-FAMILY PROTEIN AFP3"/>
    <property type="match status" value="1"/>
</dbReference>
<keyword evidence="3 4" id="KW-0539">Nucleus</keyword>
<protein>
    <recommendedName>
        <fullName evidence="4">Ninja-family protein</fullName>
    </recommendedName>
    <alternativeName>
        <fullName evidence="4">ABI-binding protein</fullName>
    </alternativeName>
</protein>
<dbReference type="GO" id="GO:0007165">
    <property type="term" value="P:signal transduction"/>
    <property type="evidence" value="ECO:0007669"/>
    <property type="project" value="InterPro"/>
</dbReference>
<evidence type="ECO:0000256" key="2">
    <source>
        <dbReference type="ARBA" id="ARBA00006081"/>
    </source>
</evidence>
<comment type="subcellular location">
    <subcellularLocation>
        <location evidence="1 4">Nucleus</location>
    </subcellularLocation>
</comment>
<dbReference type="Pfam" id="PF07897">
    <property type="entry name" value="EAR"/>
    <property type="match status" value="1"/>
</dbReference>
<feature type="region of interest" description="Disordered" evidence="5">
    <location>
        <begin position="1"/>
        <end position="33"/>
    </location>
</feature>
<dbReference type="Proteomes" id="UP001180020">
    <property type="component" value="Unassembled WGS sequence"/>
</dbReference>
<evidence type="ECO:0000256" key="3">
    <source>
        <dbReference type="ARBA" id="ARBA00023242"/>
    </source>
</evidence>
<reference evidence="8" key="1">
    <citation type="journal article" date="2023" name="Nat. Commun.">
        <title>Diploid and tetraploid genomes of Acorus and the evolution of monocots.</title>
        <authorList>
            <person name="Ma L."/>
            <person name="Liu K.W."/>
            <person name="Li Z."/>
            <person name="Hsiao Y.Y."/>
            <person name="Qi Y."/>
            <person name="Fu T."/>
            <person name="Tang G.D."/>
            <person name="Zhang D."/>
            <person name="Sun W.H."/>
            <person name="Liu D.K."/>
            <person name="Li Y."/>
            <person name="Chen G.Z."/>
            <person name="Liu X.D."/>
            <person name="Liao X.Y."/>
            <person name="Jiang Y.T."/>
            <person name="Yu X."/>
            <person name="Hao Y."/>
            <person name="Huang J."/>
            <person name="Zhao X.W."/>
            <person name="Ke S."/>
            <person name="Chen Y.Y."/>
            <person name="Wu W.L."/>
            <person name="Hsu J.L."/>
            <person name="Lin Y.F."/>
            <person name="Huang M.D."/>
            <person name="Li C.Y."/>
            <person name="Huang L."/>
            <person name="Wang Z.W."/>
            <person name="Zhao X."/>
            <person name="Zhong W.Y."/>
            <person name="Peng D.H."/>
            <person name="Ahmad S."/>
            <person name="Lan S."/>
            <person name="Zhang J.S."/>
            <person name="Tsai W.C."/>
            <person name="Van de Peer Y."/>
            <person name="Liu Z.J."/>
        </authorList>
    </citation>
    <scope>NUCLEOTIDE SEQUENCE</scope>
    <source>
        <strain evidence="8">CP</strain>
    </source>
</reference>
<dbReference type="InterPro" id="IPR012463">
    <property type="entry name" value="Ninja_motif"/>
</dbReference>
<feature type="domain" description="Ethylene-responsive binding factor-associated repression" evidence="6">
    <location>
        <begin position="34"/>
        <end position="66"/>
    </location>
</feature>
<name>A0AAV9D4T8_ACOCL</name>
<feature type="compositionally biased region" description="Polar residues" evidence="5">
    <location>
        <begin position="178"/>
        <end position="189"/>
    </location>
</feature>
<feature type="domain" description="Tify" evidence="7">
    <location>
        <begin position="271"/>
        <end position="304"/>
    </location>
</feature>
<organism evidence="8 9">
    <name type="scientific">Acorus calamus</name>
    <name type="common">Sweet flag</name>
    <dbReference type="NCBI Taxonomy" id="4465"/>
    <lineage>
        <taxon>Eukaryota</taxon>
        <taxon>Viridiplantae</taxon>
        <taxon>Streptophyta</taxon>
        <taxon>Embryophyta</taxon>
        <taxon>Tracheophyta</taxon>
        <taxon>Spermatophyta</taxon>
        <taxon>Magnoliopsida</taxon>
        <taxon>Liliopsida</taxon>
        <taxon>Acoraceae</taxon>
        <taxon>Acorus</taxon>
    </lineage>
</organism>
<feature type="compositionally biased region" description="Low complexity" evidence="5">
    <location>
        <begin position="217"/>
        <end position="229"/>
    </location>
</feature>
<dbReference type="EMBL" id="JAUJYO010000015">
    <property type="protein sequence ID" value="KAK1296300.1"/>
    <property type="molecule type" value="Genomic_DNA"/>
</dbReference>
<gene>
    <name evidence="8" type="primary">AFP2</name>
    <name evidence="8" type="ORF">QJS10_CPB15g01419</name>
</gene>
<dbReference type="AlphaFoldDB" id="A0AAV9D4T8"/>
<dbReference type="InterPro" id="IPR032308">
    <property type="entry name" value="TDBD"/>
</dbReference>
<dbReference type="InterPro" id="IPR032310">
    <property type="entry name" value="NLS_NINJA_AFP-like"/>
</dbReference>
<proteinExistence type="inferred from homology"/>
<dbReference type="Pfam" id="PF16136">
    <property type="entry name" value="NLS_NINJA_AFP"/>
    <property type="match status" value="1"/>
</dbReference>
<evidence type="ECO:0000256" key="4">
    <source>
        <dbReference type="RuleBase" id="RU369029"/>
    </source>
</evidence>
<evidence type="ECO:0000259" key="7">
    <source>
        <dbReference type="Pfam" id="PF16135"/>
    </source>
</evidence>
<evidence type="ECO:0000256" key="5">
    <source>
        <dbReference type="SAM" id="MobiDB-lite"/>
    </source>
</evidence>
<evidence type="ECO:0000313" key="9">
    <source>
        <dbReference type="Proteomes" id="UP001180020"/>
    </source>
</evidence>
<reference evidence="8" key="2">
    <citation type="submission" date="2023-06" db="EMBL/GenBank/DDBJ databases">
        <authorList>
            <person name="Ma L."/>
            <person name="Liu K.-W."/>
            <person name="Li Z."/>
            <person name="Hsiao Y.-Y."/>
            <person name="Qi Y."/>
            <person name="Fu T."/>
            <person name="Tang G."/>
            <person name="Zhang D."/>
            <person name="Sun W.-H."/>
            <person name="Liu D.-K."/>
            <person name="Li Y."/>
            <person name="Chen G.-Z."/>
            <person name="Liu X.-D."/>
            <person name="Liao X.-Y."/>
            <person name="Jiang Y.-T."/>
            <person name="Yu X."/>
            <person name="Hao Y."/>
            <person name="Huang J."/>
            <person name="Zhao X.-W."/>
            <person name="Ke S."/>
            <person name="Chen Y.-Y."/>
            <person name="Wu W.-L."/>
            <person name="Hsu J.-L."/>
            <person name="Lin Y.-F."/>
            <person name="Huang M.-D."/>
            <person name="Li C.-Y."/>
            <person name="Huang L."/>
            <person name="Wang Z.-W."/>
            <person name="Zhao X."/>
            <person name="Zhong W.-Y."/>
            <person name="Peng D.-H."/>
            <person name="Ahmad S."/>
            <person name="Lan S."/>
            <person name="Zhang J.-S."/>
            <person name="Tsai W.-C."/>
            <person name="Van De Peer Y."/>
            <person name="Liu Z.-J."/>
        </authorList>
    </citation>
    <scope>NUCLEOTIDE SEQUENCE</scope>
    <source>
        <strain evidence="8">CP</strain>
        <tissue evidence="8">Leaves</tissue>
    </source>
</reference>
<dbReference type="InterPro" id="IPR031307">
    <property type="entry name" value="Ninja_fam"/>
</dbReference>
<sequence>MPEATDGLSRDLLRLFSTENHRPPNPSAKMTAVDDSGELELSLGLSLGGRFGSDPKRLVRSSSVADAEEEAPPAVETEAPLLRACSLPAEAEEEVRKRKEMQSLRRMEAKRKRSEKSQKVKVEGLSGRAEFAVGPNWAAAAAAAVVSRQGSIGSQGSSSSGASDVDGRAFQGFDLSGSNGYQNRCQNPKSPIKVQDQVATRKSINAANKPPNDPSKKSPTNNNNNYNNKRTTDMGMNFMDDMPCVFTKGDGPNGRKIEGVLYRYKKGEEVRIVCVCHGSFYSPAEFVKHAGGGDVAHPLKHIVVNPTPSP</sequence>
<feature type="region of interest" description="Disordered" evidence="5">
    <location>
        <begin position="178"/>
        <end position="234"/>
    </location>
</feature>
<evidence type="ECO:0000313" key="8">
    <source>
        <dbReference type="EMBL" id="KAK1296300.1"/>
    </source>
</evidence>
<keyword evidence="9" id="KW-1185">Reference proteome</keyword>
<evidence type="ECO:0000256" key="1">
    <source>
        <dbReference type="ARBA" id="ARBA00004123"/>
    </source>
</evidence>
<feature type="compositionally biased region" description="Basic and acidic residues" evidence="5">
    <location>
        <begin position="94"/>
        <end position="107"/>
    </location>
</feature>
<dbReference type="Pfam" id="PF16135">
    <property type="entry name" value="TDBD"/>
    <property type="match status" value="1"/>
</dbReference>
<comment type="similarity">
    <text evidence="2 4">Belongs to the Ninja family.</text>
</comment>